<organism evidence="3 4">
    <name type="scientific">Nostocoides jenkinsii Ben 74</name>
    <dbReference type="NCBI Taxonomy" id="1193518"/>
    <lineage>
        <taxon>Bacteria</taxon>
        <taxon>Bacillati</taxon>
        <taxon>Actinomycetota</taxon>
        <taxon>Actinomycetes</taxon>
        <taxon>Micrococcales</taxon>
        <taxon>Intrasporangiaceae</taxon>
        <taxon>Nostocoides</taxon>
    </lineage>
</organism>
<proteinExistence type="predicted"/>
<keyword evidence="2" id="KW-0812">Transmembrane</keyword>
<evidence type="ECO:0000313" key="3">
    <source>
        <dbReference type="EMBL" id="CCI52866.1"/>
    </source>
</evidence>
<feature type="transmembrane region" description="Helical" evidence="2">
    <location>
        <begin position="151"/>
        <end position="172"/>
    </location>
</feature>
<feature type="region of interest" description="Disordered" evidence="1">
    <location>
        <begin position="35"/>
        <end position="103"/>
    </location>
</feature>
<evidence type="ECO:0000256" key="1">
    <source>
        <dbReference type="SAM" id="MobiDB-lite"/>
    </source>
</evidence>
<feature type="transmembrane region" description="Helical" evidence="2">
    <location>
        <begin position="178"/>
        <end position="196"/>
    </location>
</feature>
<protein>
    <submittedName>
        <fullName evidence="3">Uncharacterized protein</fullName>
    </submittedName>
</protein>
<evidence type="ECO:0000313" key="4">
    <source>
        <dbReference type="Proteomes" id="UP000035720"/>
    </source>
</evidence>
<comment type="caution">
    <text evidence="3">The sequence shown here is derived from an EMBL/GenBank/DDBJ whole genome shotgun (WGS) entry which is preliminary data.</text>
</comment>
<accession>A0A077M6F0</accession>
<dbReference type="RefSeq" id="WP_048545131.1">
    <property type="nucleotide sequence ID" value="NZ_HF571038.1"/>
</dbReference>
<dbReference type="EMBL" id="CAJC01000132">
    <property type="protein sequence ID" value="CCI52866.1"/>
    <property type="molecule type" value="Genomic_DNA"/>
</dbReference>
<keyword evidence="2" id="KW-1133">Transmembrane helix</keyword>
<name>A0A077M6F0_9MICO</name>
<dbReference type="Proteomes" id="UP000035720">
    <property type="component" value="Unassembled WGS sequence"/>
</dbReference>
<keyword evidence="2" id="KW-0472">Membrane</keyword>
<dbReference type="STRING" id="1193518.BN13_230014"/>
<keyword evidence="4" id="KW-1185">Reference proteome</keyword>
<gene>
    <name evidence="3" type="ORF">BN13_230014</name>
</gene>
<dbReference type="AlphaFoldDB" id="A0A077M6F0"/>
<evidence type="ECO:0000256" key="2">
    <source>
        <dbReference type="SAM" id="Phobius"/>
    </source>
</evidence>
<reference evidence="3 4" key="1">
    <citation type="journal article" date="2013" name="ISME J.">
        <title>A metabolic model for members of the genus Tetrasphaera involved in enhanced biological phosphorus removal.</title>
        <authorList>
            <person name="Kristiansen R."/>
            <person name="Nguyen H.T.T."/>
            <person name="Saunders A.M."/>
            <person name="Nielsen J.L."/>
            <person name="Wimmer R."/>
            <person name="Le V.Q."/>
            <person name="McIlroy S.J."/>
            <person name="Petrovski S."/>
            <person name="Seviour R.J."/>
            <person name="Calteau A."/>
            <person name="Nielsen K.L."/>
            <person name="Nielsen P.H."/>
        </authorList>
    </citation>
    <scope>NUCLEOTIDE SEQUENCE [LARGE SCALE GENOMIC DNA]</scope>
    <source>
        <strain evidence="3 4">Ben 74</strain>
    </source>
</reference>
<feature type="compositionally biased region" description="Low complexity" evidence="1">
    <location>
        <begin position="36"/>
        <end position="47"/>
    </location>
</feature>
<sequence>MREHEPRLHGDDFDQRFAEIVAGLADDPMFRDVDDNGAIAADADAPAIEPKDEPIAPATDVSAGNAQVAEDDAAADAPDPTPLGRHARPNDLPGTADLPPASAVNPPLFNSLPVWRGATGPTYEEILEQEDEEHFIPAPPAPLPPQEDFHFWGALVGLVGGPLLLLWLVLFTPDVARWWTWLALGLCVGGFVLLVLRGPKNHRDDENGAVV</sequence>